<accession>A0A6C0J9T9</accession>
<protein>
    <submittedName>
        <fullName evidence="1">Uncharacterized protein</fullName>
    </submittedName>
</protein>
<proteinExistence type="predicted"/>
<name>A0A6C0J9T9_9ZZZZ</name>
<reference evidence="1" key="1">
    <citation type="journal article" date="2020" name="Nature">
        <title>Giant virus diversity and host interactions through global metagenomics.</title>
        <authorList>
            <person name="Schulz F."/>
            <person name="Roux S."/>
            <person name="Paez-Espino D."/>
            <person name="Jungbluth S."/>
            <person name="Walsh D.A."/>
            <person name="Denef V.J."/>
            <person name="McMahon K.D."/>
            <person name="Konstantinidis K.T."/>
            <person name="Eloe-Fadrosh E.A."/>
            <person name="Kyrpides N.C."/>
            <person name="Woyke T."/>
        </authorList>
    </citation>
    <scope>NUCLEOTIDE SEQUENCE</scope>
    <source>
        <strain evidence="1">GVMAG-M-3300025874-2</strain>
    </source>
</reference>
<sequence length="155" mass="18481">MSSDDEHNIRMCIKRIEYSDIEDDSDDDEEHELDLSDISCINNTFEKNMTVFMILRTASTINMYRDTYSYSDLFRLTPIFNKLDIFTKLFDSMYDIDEYIESYEFIKNKSLDIKFNIKLNDLIDESFTLNLKHSKSIDMKTPSIDNEDDYEEVAY</sequence>
<organism evidence="1">
    <name type="scientific">viral metagenome</name>
    <dbReference type="NCBI Taxonomy" id="1070528"/>
    <lineage>
        <taxon>unclassified sequences</taxon>
        <taxon>metagenomes</taxon>
        <taxon>organismal metagenomes</taxon>
    </lineage>
</organism>
<dbReference type="EMBL" id="MN740346">
    <property type="protein sequence ID" value="QHU01561.1"/>
    <property type="molecule type" value="Genomic_DNA"/>
</dbReference>
<dbReference type="AlphaFoldDB" id="A0A6C0J9T9"/>
<evidence type="ECO:0000313" key="1">
    <source>
        <dbReference type="EMBL" id="QHU01561.1"/>
    </source>
</evidence>